<dbReference type="InterPro" id="IPR052698">
    <property type="entry name" value="MoCofactor_Util/Proc"/>
</dbReference>
<dbReference type="InterPro" id="IPR027051">
    <property type="entry name" value="XdhC_Rossmann_dom"/>
</dbReference>
<organism evidence="3 4">
    <name type="scientific">Desulfocicer vacuolatum DSM 3385</name>
    <dbReference type="NCBI Taxonomy" id="1121400"/>
    <lineage>
        <taxon>Bacteria</taxon>
        <taxon>Pseudomonadati</taxon>
        <taxon>Thermodesulfobacteriota</taxon>
        <taxon>Desulfobacteria</taxon>
        <taxon>Desulfobacterales</taxon>
        <taxon>Desulfobacteraceae</taxon>
        <taxon>Desulfocicer</taxon>
    </lineage>
</organism>
<dbReference type="EMBL" id="FWXY01000036">
    <property type="protein sequence ID" value="SMD10968.1"/>
    <property type="molecule type" value="Genomic_DNA"/>
</dbReference>
<sequence length="358" mass="39354">MSKAIKALHNSLQQGKAVVMAAILSKQGSAPRSPGTRMIVHEDAHISGTIGGGWVEAQVQKLAREFFKTKKGACIREFTLDSKAYEDMDMVCGGSVSLLLEYLPATKDNITIFTKLLEMLEKNQDGFMVSQLPLDSNKDFQMQRCIISGTSQTGGFQLDELTLASLSDHAGKMRSPGVLHVGKERFFVEPAQFNGTLYIIGAGHLGTETAHLAHRTGFKVIVMDDRKEFANKVRFPMAEVHVVDRLENCFSGFSMGPGSYIVIMTRGHLYDRDTLEQALKTKATYVGMIGSKSKRKMIYDYLLTQGVSQETLDEIHSPIGLSIGAQTPEEIAVSIVAELIQVRKEHQGSKSPALKLIS</sequence>
<feature type="domain" description="XdhC Rossmann" evidence="2">
    <location>
        <begin position="197"/>
        <end position="339"/>
    </location>
</feature>
<gene>
    <name evidence="3" type="ORF">SAMN02746065_1367</name>
</gene>
<dbReference type="Pfam" id="PF02625">
    <property type="entry name" value="XdhC_CoxI"/>
    <property type="match status" value="1"/>
</dbReference>
<dbReference type="PANTHER" id="PTHR30388">
    <property type="entry name" value="ALDEHYDE OXIDOREDUCTASE MOLYBDENUM COFACTOR ASSEMBLY PROTEIN"/>
    <property type="match status" value="1"/>
</dbReference>
<dbReference type="PANTHER" id="PTHR30388:SF6">
    <property type="entry name" value="XANTHINE DEHYDROGENASE SUBUNIT A-RELATED"/>
    <property type="match status" value="1"/>
</dbReference>
<dbReference type="InterPro" id="IPR036291">
    <property type="entry name" value="NAD(P)-bd_dom_sf"/>
</dbReference>
<accession>A0A1W2EPB6</accession>
<dbReference type="InterPro" id="IPR003777">
    <property type="entry name" value="XdhC_CoxI"/>
</dbReference>
<dbReference type="Pfam" id="PF13478">
    <property type="entry name" value="XdhC_C"/>
    <property type="match status" value="1"/>
</dbReference>
<dbReference type="OrthoDB" id="9815497at2"/>
<dbReference type="Gene3D" id="3.40.50.720">
    <property type="entry name" value="NAD(P)-binding Rossmann-like Domain"/>
    <property type="match status" value="1"/>
</dbReference>
<dbReference type="SUPFAM" id="SSF51735">
    <property type="entry name" value="NAD(P)-binding Rossmann-fold domains"/>
    <property type="match status" value="1"/>
</dbReference>
<evidence type="ECO:0000313" key="4">
    <source>
        <dbReference type="Proteomes" id="UP000192418"/>
    </source>
</evidence>
<dbReference type="AlphaFoldDB" id="A0A1W2EPB6"/>
<evidence type="ECO:0000313" key="3">
    <source>
        <dbReference type="EMBL" id="SMD10968.1"/>
    </source>
</evidence>
<dbReference type="NCBIfam" id="NF045664">
    <property type="entry name" value="XdhC_rel_AOR"/>
    <property type="match status" value="1"/>
</dbReference>
<name>A0A1W2EPB6_9BACT</name>
<protein>
    <submittedName>
        <fullName evidence="3">Xanthine dehydrogenase accessory factor</fullName>
    </submittedName>
</protein>
<proteinExistence type="predicted"/>
<evidence type="ECO:0000259" key="1">
    <source>
        <dbReference type="Pfam" id="PF02625"/>
    </source>
</evidence>
<dbReference type="RefSeq" id="WP_084071668.1">
    <property type="nucleotide sequence ID" value="NZ_FWXY01000036.1"/>
</dbReference>
<dbReference type="Proteomes" id="UP000192418">
    <property type="component" value="Unassembled WGS sequence"/>
</dbReference>
<feature type="domain" description="XdhC- CoxI" evidence="1">
    <location>
        <begin position="12"/>
        <end position="73"/>
    </location>
</feature>
<keyword evidence="4" id="KW-1185">Reference proteome</keyword>
<reference evidence="3 4" key="1">
    <citation type="submission" date="2017-04" db="EMBL/GenBank/DDBJ databases">
        <authorList>
            <person name="Afonso C.L."/>
            <person name="Miller P.J."/>
            <person name="Scott M.A."/>
            <person name="Spackman E."/>
            <person name="Goraichik I."/>
            <person name="Dimitrov K.M."/>
            <person name="Suarez D.L."/>
            <person name="Swayne D.E."/>
        </authorList>
    </citation>
    <scope>NUCLEOTIDE SEQUENCE [LARGE SCALE GENOMIC DNA]</scope>
    <source>
        <strain evidence="3 4">DSM 3385</strain>
    </source>
</reference>
<dbReference type="STRING" id="1121400.SAMN02746065_1367"/>
<evidence type="ECO:0000259" key="2">
    <source>
        <dbReference type="Pfam" id="PF13478"/>
    </source>
</evidence>